<dbReference type="EMBL" id="JBEQCT010000002">
    <property type="protein sequence ID" value="MFM2484935.1"/>
    <property type="molecule type" value="Genomic_DNA"/>
</dbReference>
<dbReference type="Gene3D" id="2.60.120.260">
    <property type="entry name" value="Galactose-binding domain-like"/>
    <property type="match status" value="1"/>
</dbReference>
<feature type="signal peptide" evidence="1">
    <location>
        <begin position="1"/>
        <end position="22"/>
    </location>
</feature>
<evidence type="ECO:0000259" key="2">
    <source>
        <dbReference type="PROSITE" id="PS50022"/>
    </source>
</evidence>
<reference evidence="3 4" key="1">
    <citation type="journal article" date="2013" name="Int. J. Syst. Evol. Microbiol.">
        <title>Celerinatantimonas yamalensis sp. nov., a cold-adapted diazotrophic bacterium from a cold permafrost brine.</title>
        <authorList>
            <person name="Shcherbakova V."/>
            <person name="Chuvilskaya N."/>
            <person name="Rivkina E."/>
            <person name="Demidov N."/>
            <person name="Uchaeva V."/>
            <person name="Suetin S."/>
            <person name="Suzina N."/>
            <person name="Gilichinsky D."/>
        </authorList>
    </citation>
    <scope>NUCLEOTIDE SEQUENCE [LARGE SCALE GENOMIC DNA]</scope>
    <source>
        <strain evidence="3 4">C7</strain>
    </source>
</reference>
<feature type="domain" description="F5/8 type C" evidence="2">
    <location>
        <begin position="10"/>
        <end position="154"/>
    </location>
</feature>
<dbReference type="Proteomes" id="UP001629953">
    <property type="component" value="Unassembled WGS sequence"/>
</dbReference>
<dbReference type="SUPFAM" id="SSF49785">
    <property type="entry name" value="Galactose-binding domain-like"/>
    <property type="match status" value="1"/>
</dbReference>
<dbReference type="RefSeq" id="WP_408623123.1">
    <property type="nucleotide sequence ID" value="NZ_JBEQCT010000002.1"/>
</dbReference>
<gene>
    <name evidence="3" type="ORF">ABUE30_07625</name>
</gene>
<accession>A0ABW9G5M5</accession>
<name>A0ABW9G5M5_9GAMM</name>
<comment type="caution">
    <text evidence="3">The sequence shown here is derived from an EMBL/GenBank/DDBJ whole genome shotgun (WGS) entry which is preliminary data.</text>
</comment>
<protein>
    <submittedName>
        <fullName evidence="3">Discoidin domain-containing protein</fullName>
    </submittedName>
</protein>
<sequence>MKHKLLNISVAALVLCTSSAFAAKIKNISASGYDQGNGHTVAQIADGKSETRWAIPSSGWVEFELEKTSELHNFFIIPFKGDQRKLGFEVHYSQDNKVWTSLTNVRKQTDLDAKKGEIFTFPSIKAKYVKFNVYGTDVNHWSAINEIQFNSILKVKHHAL</sequence>
<dbReference type="InterPro" id="IPR000421">
    <property type="entry name" value="FA58C"/>
</dbReference>
<evidence type="ECO:0000313" key="3">
    <source>
        <dbReference type="EMBL" id="MFM2484935.1"/>
    </source>
</evidence>
<feature type="chain" id="PRO_5045656691" evidence="1">
    <location>
        <begin position="23"/>
        <end position="160"/>
    </location>
</feature>
<proteinExistence type="predicted"/>
<dbReference type="Pfam" id="PF00754">
    <property type="entry name" value="F5_F8_type_C"/>
    <property type="match status" value="1"/>
</dbReference>
<dbReference type="PROSITE" id="PS50022">
    <property type="entry name" value="FA58C_3"/>
    <property type="match status" value="1"/>
</dbReference>
<evidence type="ECO:0000313" key="4">
    <source>
        <dbReference type="Proteomes" id="UP001629953"/>
    </source>
</evidence>
<keyword evidence="4" id="KW-1185">Reference proteome</keyword>
<keyword evidence="1" id="KW-0732">Signal</keyword>
<organism evidence="3 4">
    <name type="scientific">Celerinatantimonas yamalensis</name>
    <dbReference type="NCBI Taxonomy" id="559956"/>
    <lineage>
        <taxon>Bacteria</taxon>
        <taxon>Pseudomonadati</taxon>
        <taxon>Pseudomonadota</taxon>
        <taxon>Gammaproteobacteria</taxon>
        <taxon>Celerinatantimonadaceae</taxon>
        <taxon>Celerinatantimonas</taxon>
    </lineage>
</organism>
<evidence type="ECO:0000256" key="1">
    <source>
        <dbReference type="SAM" id="SignalP"/>
    </source>
</evidence>
<dbReference type="InterPro" id="IPR008979">
    <property type="entry name" value="Galactose-bd-like_sf"/>
</dbReference>